<name>A0A135LFJ4_PENPA</name>
<evidence type="ECO:0008006" key="3">
    <source>
        <dbReference type="Google" id="ProtNLM"/>
    </source>
</evidence>
<comment type="caution">
    <text evidence="1">The sequence shown here is derived from an EMBL/GenBank/DDBJ whole genome shotgun (WGS) entry which is preliminary data.</text>
</comment>
<dbReference type="Proteomes" id="UP000070168">
    <property type="component" value="Unassembled WGS sequence"/>
</dbReference>
<evidence type="ECO:0000313" key="1">
    <source>
        <dbReference type="EMBL" id="KXG47670.1"/>
    </source>
</evidence>
<protein>
    <recommendedName>
        <fullName evidence="3">Peptidase S64, Ssy5</fullName>
    </recommendedName>
</protein>
<reference evidence="1 2" key="1">
    <citation type="journal article" date="2016" name="BMC Genomics">
        <title>Genome sequencing and secondary metabolism of the postharvest pathogen Penicillium griseofulvum.</title>
        <authorList>
            <person name="Banani H."/>
            <person name="Marcet-Houben M."/>
            <person name="Ballester A.R."/>
            <person name="Abbruscato P."/>
            <person name="Gonzalez-Candelas L."/>
            <person name="Gabaldon T."/>
            <person name="Spadaro D."/>
        </authorList>
    </citation>
    <scope>NUCLEOTIDE SEQUENCE [LARGE SCALE GENOMIC DNA]</scope>
    <source>
        <strain evidence="1 2">PG3</strain>
    </source>
</reference>
<gene>
    <name evidence="1" type="ORF">PGRI_015400</name>
</gene>
<dbReference type="GeneID" id="63704553"/>
<accession>A0A135LFJ4</accession>
<dbReference type="RefSeq" id="XP_040646206.1">
    <property type="nucleotide sequence ID" value="XM_040789253.1"/>
</dbReference>
<proteinExistence type="predicted"/>
<dbReference type="AlphaFoldDB" id="A0A135LFJ4"/>
<organism evidence="1 2">
    <name type="scientific">Penicillium patulum</name>
    <name type="common">Penicillium griseofulvum</name>
    <dbReference type="NCBI Taxonomy" id="5078"/>
    <lineage>
        <taxon>Eukaryota</taxon>
        <taxon>Fungi</taxon>
        <taxon>Dikarya</taxon>
        <taxon>Ascomycota</taxon>
        <taxon>Pezizomycotina</taxon>
        <taxon>Eurotiomycetes</taxon>
        <taxon>Eurotiomycetidae</taxon>
        <taxon>Eurotiales</taxon>
        <taxon>Aspergillaceae</taxon>
        <taxon>Penicillium</taxon>
    </lineage>
</organism>
<dbReference type="EMBL" id="LHQR01000065">
    <property type="protein sequence ID" value="KXG47670.1"/>
    <property type="molecule type" value="Genomic_DNA"/>
</dbReference>
<evidence type="ECO:0000313" key="2">
    <source>
        <dbReference type="Proteomes" id="UP000070168"/>
    </source>
</evidence>
<dbReference type="OrthoDB" id="5424209at2759"/>
<sequence>MGKPNYPRGDVPVNFFSVYLTHSNPNIPPLDPIKDEIVGLDYCHRPSVFFTPSTHPLVVAYERTKGNIVKLLNQKIGSKWRLLCPFNVGSMKSKPQPMIVIIYQLSPHVETDDFDIESLLDGLSLSTSGGADFVDRLTLNAIPRMGYLIGIRGDKNAGTLGGFVTLTHDGIVRRGFLTACIDRDVTLANLDSILNNIREQHSEVTARMQERELIGETPHPRFLEWMANYDSYMEKTLPQRAAIERMPHVLGGVKFVSGKQLRGGRVLDWAFVELSEYAEQQCFRPNRLFAITPHFLPSWLIPPQPVMFAQEHSVLGGFGSLSGGICNGPKAYCKWETSRYDSSGKPVDMATEPTEEFIIVTQEAMDHSKRAFCGDGDSGSFVLNRFGDVTGLLWGGVRYQDLGVGLASSMSDVLESIREEVGGPVSIKLPQ</sequence>
<keyword evidence="2" id="KW-1185">Reference proteome</keyword>